<dbReference type="PROSITE" id="PS51354">
    <property type="entry name" value="GLUTAREDOXIN_2"/>
    <property type="match status" value="1"/>
</dbReference>
<dbReference type="PhylomeDB" id="K6UDZ8"/>
<dbReference type="PANTHER" id="PTHR10293">
    <property type="entry name" value="GLUTAREDOXIN FAMILY MEMBER"/>
    <property type="match status" value="1"/>
</dbReference>
<dbReference type="GeneID" id="14693845"/>
<dbReference type="VEuPathDB" id="PlasmoDB:PCYB_114960"/>
<dbReference type="Pfam" id="PF00462">
    <property type="entry name" value="Glutaredoxin"/>
    <property type="match status" value="1"/>
</dbReference>
<gene>
    <name evidence="7" type="ORF">PCYB_114960</name>
</gene>
<reference evidence="7 8" key="1">
    <citation type="journal article" date="2012" name="Nat. Genet.">
        <title>Plasmodium cynomolgi genome sequences provide insight into Plasmodium vivax and the monkey malaria clade.</title>
        <authorList>
            <person name="Tachibana S."/>
            <person name="Sullivan S.A."/>
            <person name="Kawai S."/>
            <person name="Nakamura S."/>
            <person name="Kim H.R."/>
            <person name="Goto N."/>
            <person name="Arisue N."/>
            <person name="Palacpac N.M.Q."/>
            <person name="Honma H."/>
            <person name="Yagi M."/>
            <person name="Tougan T."/>
            <person name="Katakai Y."/>
            <person name="Kaneko O."/>
            <person name="Mita T."/>
            <person name="Kita K."/>
            <person name="Yasutomi Y."/>
            <person name="Sutton P.L."/>
            <person name="Shakhbatyan R."/>
            <person name="Horii T."/>
            <person name="Yasunaga T."/>
            <person name="Barnwell J.W."/>
            <person name="Escalante A.A."/>
            <person name="Carlton J.M."/>
            <person name="Tanabe K."/>
        </authorList>
    </citation>
    <scope>NUCLEOTIDE SEQUENCE [LARGE SCALE GENOMIC DNA]</scope>
    <source>
        <strain evidence="7 8">B</strain>
    </source>
</reference>
<dbReference type="InterPro" id="IPR002109">
    <property type="entry name" value="Glutaredoxin"/>
</dbReference>
<dbReference type="CDD" id="cd03028">
    <property type="entry name" value="GRX_PICOT_like"/>
    <property type="match status" value="1"/>
</dbReference>
<sequence>MNYIKEDEKDKCVEGQGLKLFYLKSSKEKEYELHMDVCQAIVEDCPTLEVYVVSRKDGNNESGIFEFYENGQLIKKFTNCNVSTVTSFIRKYIQRGGSPTEATQSGEHNSTDKSDTVKKIEHLIGSNKIILFMKGSKNFPQCKFSDAVVFMLNGCKIKYTTYDILQDEDVRNELKIYSNWPTYPQLYINTELIGGHDIIKSMYDSGELRDVVPGDCFEGSHLQMIMTPRKGNSLCFLSNR</sequence>
<evidence type="ECO:0000256" key="2">
    <source>
        <dbReference type="ARBA" id="ARBA00022723"/>
    </source>
</evidence>
<dbReference type="InterPro" id="IPR036249">
    <property type="entry name" value="Thioredoxin-like_sf"/>
</dbReference>
<evidence type="ECO:0000259" key="6">
    <source>
        <dbReference type="Pfam" id="PF00462"/>
    </source>
</evidence>
<keyword evidence="1" id="KW-0001">2Fe-2S</keyword>
<evidence type="ECO:0000256" key="1">
    <source>
        <dbReference type="ARBA" id="ARBA00022714"/>
    </source>
</evidence>
<dbReference type="InterPro" id="IPR004480">
    <property type="entry name" value="Monothiol_GRX-rel"/>
</dbReference>
<evidence type="ECO:0000256" key="5">
    <source>
        <dbReference type="ARBA" id="ARBA00023284"/>
    </source>
</evidence>
<dbReference type="NCBIfam" id="TIGR00365">
    <property type="entry name" value="Grx4 family monothiol glutaredoxin"/>
    <property type="match status" value="1"/>
</dbReference>
<protein>
    <submittedName>
        <fullName evidence="7">Glutaredoxin-like protein</fullName>
    </submittedName>
</protein>
<keyword evidence="4" id="KW-0411">Iron-sulfur</keyword>
<dbReference type="GO" id="GO:0046872">
    <property type="term" value="F:metal ion binding"/>
    <property type="evidence" value="ECO:0007669"/>
    <property type="project" value="UniProtKB-KW"/>
</dbReference>
<keyword evidence="5" id="KW-0676">Redox-active center</keyword>
<dbReference type="Proteomes" id="UP000006319">
    <property type="component" value="Chromosome 11"/>
</dbReference>
<dbReference type="Gene3D" id="3.40.30.10">
    <property type="entry name" value="Glutaredoxin"/>
    <property type="match status" value="1"/>
</dbReference>
<proteinExistence type="predicted"/>
<evidence type="ECO:0000256" key="3">
    <source>
        <dbReference type="ARBA" id="ARBA00023004"/>
    </source>
</evidence>
<dbReference type="OMA" id="SKTFPQC"/>
<evidence type="ECO:0000313" key="7">
    <source>
        <dbReference type="EMBL" id="GAB67476.1"/>
    </source>
</evidence>
<keyword evidence="3" id="KW-0408">Iron</keyword>
<keyword evidence="8" id="KW-1185">Reference proteome</keyword>
<name>K6UDZ8_PLACD</name>
<dbReference type="InterPro" id="IPR033658">
    <property type="entry name" value="GRX_PICOT-like"/>
</dbReference>
<feature type="domain" description="Glutaredoxin" evidence="6">
    <location>
        <begin position="129"/>
        <end position="193"/>
    </location>
</feature>
<dbReference type="KEGG" id="pcy:PCYB_114960"/>
<dbReference type="GO" id="GO:0051537">
    <property type="term" value="F:2 iron, 2 sulfur cluster binding"/>
    <property type="evidence" value="ECO:0007669"/>
    <property type="project" value="UniProtKB-KW"/>
</dbReference>
<dbReference type="eggNOG" id="KOG0911">
    <property type="taxonomic scope" value="Eukaryota"/>
</dbReference>
<accession>K6UDZ8</accession>
<dbReference type="OrthoDB" id="415696at2759"/>
<dbReference type="EMBL" id="DF157103">
    <property type="protein sequence ID" value="GAB67476.1"/>
    <property type="molecule type" value="Genomic_DNA"/>
</dbReference>
<evidence type="ECO:0000313" key="8">
    <source>
        <dbReference type="Proteomes" id="UP000006319"/>
    </source>
</evidence>
<organism evidence="7 8">
    <name type="scientific">Plasmodium cynomolgi (strain B)</name>
    <dbReference type="NCBI Taxonomy" id="1120755"/>
    <lineage>
        <taxon>Eukaryota</taxon>
        <taxon>Sar</taxon>
        <taxon>Alveolata</taxon>
        <taxon>Apicomplexa</taxon>
        <taxon>Aconoidasida</taxon>
        <taxon>Haemosporida</taxon>
        <taxon>Plasmodiidae</taxon>
        <taxon>Plasmodium</taxon>
        <taxon>Plasmodium (Plasmodium)</taxon>
    </lineage>
</organism>
<dbReference type="SUPFAM" id="SSF52833">
    <property type="entry name" value="Thioredoxin-like"/>
    <property type="match status" value="1"/>
</dbReference>
<keyword evidence="2" id="KW-0479">Metal-binding</keyword>
<dbReference type="PANTHER" id="PTHR10293:SF72">
    <property type="entry name" value="MONOTHIOL GLUTAREDOXIN-S14, CHLOROPLASTIC"/>
    <property type="match status" value="1"/>
</dbReference>
<dbReference type="AlphaFoldDB" id="K6UDZ8"/>
<dbReference type="RefSeq" id="XP_004223423.1">
    <property type="nucleotide sequence ID" value="XM_004223375.1"/>
</dbReference>
<evidence type="ECO:0000256" key="4">
    <source>
        <dbReference type="ARBA" id="ARBA00023014"/>
    </source>
</evidence>